<dbReference type="GO" id="GO:0001514">
    <property type="term" value="P:selenocysteine incorporation"/>
    <property type="evidence" value="ECO:0007669"/>
    <property type="project" value="InterPro"/>
</dbReference>
<dbReference type="InterPro" id="IPR031157">
    <property type="entry name" value="G_TR_CS"/>
</dbReference>
<dbReference type="InterPro" id="IPR036388">
    <property type="entry name" value="WH-like_DNA-bd_sf"/>
</dbReference>
<dbReference type="GO" id="GO:0003924">
    <property type="term" value="F:GTPase activity"/>
    <property type="evidence" value="ECO:0007669"/>
    <property type="project" value="InterPro"/>
</dbReference>
<dbReference type="Gene3D" id="3.40.50.300">
    <property type="entry name" value="P-loop containing nucleotide triphosphate hydrolases"/>
    <property type="match status" value="1"/>
</dbReference>
<reference evidence="6 7" key="1">
    <citation type="journal article" date="2011" name="Genome Biol. Evol.">
        <title>Comparative whole genome sequence analysis of the carcinogenic bacterial model pathogen Helicobacter felis.</title>
        <authorList>
            <person name="Arnold I.C."/>
            <person name="Zigova Z."/>
            <person name="Holden M."/>
            <person name="Lawley T.D."/>
            <person name="Rad R."/>
            <person name="Dougan G."/>
            <person name="Falkow S."/>
            <person name="Bentley S.D."/>
            <person name="Muller A."/>
        </authorList>
    </citation>
    <scope>NUCLEOTIDE SEQUENCE [LARGE SCALE GENOMIC DNA]</scope>
    <source>
        <strain evidence="7">ATCC 49179 / CCUG 28539 / NCTC 12436 / CS1</strain>
    </source>
</reference>
<evidence type="ECO:0000313" key="6">
    <source>
        <dbReference type="EMBL" id="CBY83329.1"/>
    </source>
</evidence>
<dbReference type="PROSITE" id="PS00301">
    <property type="entry name" value="G_TR_1"/>
    <property type="match status" value="1"/>
</dbReference>
<gene>
    <name evidence="6" type="primary">selB</name>
    <name evidence="6" type="ordered locus">Hfelis_12450</name>
</gene>
<dbReference type="GO" id="GO:0003723">
    <property type="term" value="F:RNA binding"/>
    <property type="evidence" value="ECO:0007669"/>
    <property type="project" value="InterPro"/>
</dbReference>
<dbReference type="InterPro" id="IPR000795">
    <property type="entry name" value="T_Tr_GTP-bd_dom"/>
</dbReference>
<dbReference type="SUPFAM" id="SSF50447">
    <property type="entry name" value="Translation proteins"/>
    <property type="match status" value="1"/>
</dbReference>
<dbReference type="AlphaFoldDB" id="E7A9F2"/>
<dbReference type="GO" id="GO:0005525">
    <property type="term" value="F:GTP binding"/>
    <property type="evidence" value="ECO:0007669"/>
    <property type="project" value="UniProtKB-KW"/>
</dbReference>
<dbReference type="InterPro" id="IPR057335">
    <property type="entry name" value="Beta-barrel_SelB"/>
</dbReference>
<dbReference type="Gene3D" id="2.40.30.10">
    <property type="entry name" value="Translation factors"/>
    <property type="match status" value="1"/>
</dbReference>
<accession>E7A9F2</accession>
<protein>
    <submittedName>
        <fullName evidence="6">Selenocysteine-specific elongation factor</fullName>
    </submittedName>
</protein>
<dbReference type="InterPro" id="IPR004535">
    <property type="entry name" value="Transl_elong_SelB"/>
</dbReference>
<dbReference type="HOGENOM" id="CLU_023030_3_1_7"/>
<keyword evidence="2" id="KW-0963">Cytoplasm</keyword>
<dbReference type="Gene3D" id="1.10.10.10">
    <property type="entry name" value="Winged helix-like DNA-binding domain superfamily/Winged helix DNA-binding domain"/>
    <property type="match status" value="1"/>
</dbReference>
<dbReference type="InterPro" id="IPR027417">
    <property type="entry name" value="P-loop_NTPase"/>
</dbReference>
<name>E7A9F2_HELFC</name>
<dbReference type="PANTHER" id="PTHR43721">
    <property type="entry name" value="ELONGATION FACTOR TU-RELATED"/>
    <property type="match status" value="1"/>
</dbReference>
<proteinExistence type="predicted"/>
<evidence type="ECO:0000256" key="1">
    <source>
        <dbReference type="ARBA" id="ARBA00004496"/>
    </source>
</evidence>
<organism evidence="6 7">
    <name type="scientific">Helicobacter felis (strain ATCC 49179 / CCUG 28539 / NCTC 12436 / CS1)</name>
    <dbReference type="NCBI Taxonomy" id="936155"/>
    <lineage>
        <taxon>Bacteria</taxon>
        <taxon>Pseudomonadati</taxon>
        <taxon>Campylobacterota</taxon>
        <taxon>Epsilonproteobacteria</taxon>
        <taxon>Campylobacterales</taxon>
        <taxon>Helicobacteraceae</taxon>
        <taxon>Helicobacter</taxon>
    </lineage>
</organism>
<sequence>MMVNPHKSSSVAVKEAYFLLGVCGHVDHGKSALIKALSGFEGDTSTQEQERGMTIDLSFSHLRGAQRTLGFVDVPGHQSLVATMISGSFALDLALLVVDALEGIKAQTLEHLLVLSILRIPVLVVISKIDRCPQTQELEKAISSALEEYQLNTLGLFKCSIYDPSSLEVLKNFLLTHPFSKQTQDNALKDLFRLYIDRVFVVAGRGVAVSGTLLGGEIKTGQVAYIPALEKAIRIKALHQHGVEVAQAHAHQRAALLLGDVKITEIQVGMFLSQKGVLRGFSALDVQLLPPKNAPALKHNQEVQVQLGTLKCNAKVLLLSPPFATLIFNLKVFACFYDRLILSCSGRVWGGALVLNPIIDPLKKPLKIALLQALAVQNWTEAFSLLSQAHKKGFGLLSCLQRFGRNHAQALEIAKEIPHAILDSQAMVLYPDTALENLKRKIHEIYSHNPYALLSVKGLCAMHSHISAHLATLAFEALQKAHFLEKSGGLWVRKGVPLKQAQTKVQDTLYKHIEQAKYAPQAPYNLYDLLNIDRVVGDSALKSLCHARKIVRLCHNVFVAYGVLQEVLALMEQLLKNHGYLDIALLKTRLPLSRKFLIAYLEYFDSLGKTINTQGKRTLKS</sequence>
<evidence type="ECO:0000256" key="4">
    <source>
        <dbReference type="ARBA" id="ARBA00023134"/>
    </source>
</evidence>
<dbReference type="Pfam" id="PF00009">
    <property type="entry name" value="GTP_EFTU"/>
    <property type="match status" value="1"/>
</dbReference>
<dbReference type="eggNOG" id="COG3276">
    <property type="taxonomic scope" value="Bacteria"/>
</dbReference>
<dbReference type="KEGG" id="hfe:HFELIS_12450"/>
<dbReference type="InterPro" id="IPR009000">
    <property type="entry name" value="Transl_B-barrel_sf"/>
</dbReference>
<dbReference type="STRING" id="936155.HFELIS_12450"/>
<keyword evidence="4" id="KW-0547">Nucleotide-binding</keyword>
<dbReference type="InterPro" id="IPR015191">
    <property type="entry name" value="SelB_WHD4"/>
</dbReference>
<dbReference type="SUPFAM" id="SSF52540">
    <property type="entry name" value="P-loop containing nucleoside triphosphate hydrolases"/>
    <property type="match status" value="1"/>
</dbReference>
<dbReference type="EMBL" id="FQ670179">
    <property type="protein sequence ID" value="CBY83329.1"/>
    <property type="molecule type" value="Genomic_DNA"/>
</dbReference>
<keyword evidence="6" id="KW-0251">Elongation factor</keyword>
<dbReference type="Pfam" id="PF09107">
    <property type="entry name" value="WHD_3rd_SelB"/>
    <property type="match status" value="1"/>
</dbReference>
<evidence type="ECO:0000256" key="3">
    <source>
        <dbReference type="ARBA" id="ARBA00022917"/>
    </source>
</evidence>
<dbReference type="InterPro" id="IPR036390">
    <property type="entry name" value="WH_DNA-bd_sf"/>
</dbReference>
<dbReference type="NCBIfam" id="TIGR00475">
    <property type="entry name" value="selB"/>
    <property type="match status" value="1"/>
</dbReference>
<keyword evidence="4" id="KW-0342">GTP-binding</keyword>
<dbReference type="InterPro" id="IPR050055">
    <property type="entry name" value="EF-Tu_GTPase"/>
</dbReference>
<keyword evidence="7" id="KW-1185">Reference proteome</keyword>
<dbReference type="GO" id="GO:0003746">
    <property type="term" value="F:translation elongation factor activity"/>
    <property type="evidence" value="ECO:0007669"/>
    <property type="project" value="UniProtKB-KW"/>
</dbReference>
<evidence type="ECO:0000259" key="5">
    <source>
        <dbReference type="PROSITE" id="PS51722"/>
    </source>
</evidence>
<dbReference type="Proteomes" id="UP000007934">
    <property type="component" value="Chromosome"/>
</dbReference>
<evidence type="ECO:0000256" key="2">
    <source>
        <dbReference type="ARBA" id="ARBA00022490"/>
    </source>
</evidence>
<dbReference type="SUPFAM" id="SSF46785">
    <property type="entry name" value="Winged helix' DNA-binding domain"/>
    <property type="match status" value="1"/>
</dbReference>
<dbReference type="PANTHER" id="PTHR43721:SF22">
    <property type="entry name" value="ELONGATION FACTOR TU, MITOCHONDRIAL"/>
    <property type="match status" value="1"/>
</dbReference>
<dbReference type="PROSITE" id="PS51722">
    <property type="entry name" value="G_TR_2"/>
    <property type="match status" value="1"/>
</dbReference>
<feature type="domain" description="Tr-type G" evidence="5">
    <location>
        <begin position="15"/>
        <end position="183"/>
    </location>
</feature>
<comment type="subcellular location">
    <subcellularLocation>
        <location evidence="1">Cytoplasm</location>
    </subcellularLocation>
</comment>
<dbReference type="Pfam" id="PF25461">
    <property type="entry name" value="Beta-barrel_SelB"/>
    <property type="match status" value="1"/>
</dbReference>
<dbReference type="GO" id="GO:0005737">
    <property type="term" value="C:cytoplasm"/>
    <property type="evidence" value="ECO:0007669"/>
    <property type="project" value="UniProtKB-SubCell"/>
</dbReference>
<keyword evidence="3" id="KW-0648">Protein biosynthesis</keyword>
<evidence type="ECO:0000313" key="7">
    <source>
        <dbReference type="Proteomes" id="UP000007934"/>
    </source>
</evidence>